<feature type="non-terminal residue" evidence="1">
    <location>
        <position position="408"/>
    </location>
</feature>
<dbReference type="AlphaFoldDB" id="A0A0F9IQ30"/>
<evidence type="ECO:0000313" key="1">
    <source>
        <dbReference type="EMBL" id="KKM56391.1"/>
    </source>
</evidence>
<accession>A0A0F9IQ30</accession>
<organism evidence="1">
    <name type="scientific">marine sediment metagenome</name>
    <dbReference type="NCBI Taxonomy" id="412755"/>
    <lineage>
        <taxon>unclassified sequences</taxon>
        <taxon>metagenomes</taxon>
        <taxon>ecological metagenomes</taxon>
    </lineage>
</organism>
<evidence type="ECO:0008006" key="2">
    <source>
        <dbReference type="Google" id="ProtNLM"/>
    </source>
</evidence>
<proteinExistence type="predicted"/>
<gene>
    <name evidence="1" type="ORF">LCGC14_1551720</name>
</gene>
<dbReference type="NCBIfam" id="TIGR01539">
    <property type="entry name" value="portal_lambda"/>
    <property type="match status" value="1"/>
</dbReference>
<reference evidence="1" key="1">
    <citation type="journal article" date="2015" name="Nature">
        <title>Complex archaea that bridge the gap between prokaryotes and eukaryotes.</title>
        <authorList>
            <person name="Spang A."/>
            <person name="Saw J.H."/>
            <person name="Jorgensen S.L."/>
            <person name="Zaremba-Niedzwiedzka K."/>
            <person name="Martijn J."/>
            <person name="Lind A.E."/>
            <person name="van Eijk R."/>
            <person name="Schleper C."/>
            <person name="Guy L."/>
            <person name="Ettema T.J."/>
        </authorList>
    </citation>
    <scope>NUCLEOTIDE SEQUENCE</scope>
</reference>
<name>A0A0F9IQ30_9ZZZZ</name>
<dbReference type="GO" id="GO:0019068">
    <property type="term" value="P:virion assembly"/>
    <property type="evidence" value="ECO:0007669"/>
    <property type="project" value="InterPro"/>
</dbReference>
<dbReference type="EMBL" id="LAZR01011870">
    <property type="protein sequence ID" value="KKM56391.1"/>
    <property type="molecule type" value="Genomic_DNA"/>
</dbReference>
<dbReference type="Pfam" id="PF05136">
    <property type="entry name" value="Phage_portal_2"/>
    <property type="match status" value="1"/>
</dbReference>
<sequence length="408" mass="45430">MFDITFPAPTVVDRMVGVFSPKAELNRLKARAALRFFGPGGYTGASKTRPSLKEYNPRARSADEDILGDVVDLRARTRDLVRNTPIATGALNTMATHAVGSGLSMQSQIDREFLGLSDDDADSWERKAERFWRVWSETPSCDLTGHGDFGSLQDLVLRSTLESGDILLVRRFVERRGDVLGLKIQLVEADRISNPDREPNTDRLVDGVELDTNGRPIRYHVSNRHPNALSLGFTDMLAWTTIPAFDRRNGERRALHVFRKIRPGQTRGVPIFAPVIESLKQLSRYTEAELMAAVVASFFTVFVKSGLAEQGFEFAPLDSDDTDPPKDYEYKLGSGSVVGLADGEEVQIADPKRPNDSFDPFVMAVLRQVGAAIEVPFELLIKHFTSSYSASRAALLEAWRAVVTRRTW</sequence>
<dbReference type="GO" id="GO:0005198">
    <property type="term" value="F:structural molecule activity"/>
    <property type="evidence" value="ECO:0007669"/>
    <property type="project" value="InterPro"/>
</dbReference>
<comment type="caution">
    <text evidence="1">The sequence shown here is derived from an EMBL/GenBank/DDBJ whole genome shotgun (WGS) entry which is preliminary data.</text>
</comment>
<dbReference type="InterPro" id="IPR006429">
    <property type="entry name" value="Phage_lambda_portal"/>
</dbReference>
<protein>
    <recommendedName>
        <fullName evidence="2">Phage portal protein</fullName>
    </recommendedName>
</protein>